<dbReference type="Proteomes" id="UP000193685">
    <property type="component" value="Unassembled WGS sequence"/>
</dbReference>
<feature type="compositionally biased region" description="Polar residues" evidence="8">
    <location>
        <begin position="560"/>
        <end position="569"/>
    </location>
</feature>
<protein>
    <submittedName>
        <fullName evidence="11">Uncharacterized protein</fullName>
    </submittedName>
</protein>
<dbReference type="GO" id="GO:0043596">
    <property type="term" value="C:nuclear replication fork"/>
    <property type="evidence" value="ECO:0007669"/>
    <property type="project" value="TreeGrafter"/>
</dbReference>
<dbReference type="Gene3D" id="2.40.50.140">
    <property type="entry name" value="Nucleic acid-binding proteins"/>
    <property type="match status" value="1"/>
</dbReference>
<feature type="compositionally biased region" description="Basic and acidic residues" evidence="8">
    <location>
        <begin position="1"/>
        <end position="18"/>
    </location>
</feature>
<reference evidence="11 12" key="1">
    <citation type="submission" date="2016-07" db="EMBL/GenBank/DDBJ databases">
        <title>Pervasive Adenine N6-methylation of Active Genes in Fungi.</title>
        <authorList>
            <consortium name="DOE Joint Genome Institute"/>
            <person name="Mondo S.J."/>
            <person name="Dannebaum R.O."/>
            <person name="Kuo R.C."/>
            <person name="Labutti K."/>
            <person name="Haridas S."/>
            <person name="Kuo A."/>
            <person name="Salamov A."/>
            <person name="Ahrendt S.R."/>
            <person name="Lipzen A."/>
            <person name="Sullivan W."/>
            <person name="Andreopoulos W.B."/>
            <person name="Clum A."/>
            <person name="Lindquist E."/>
            <person name="Daum C."/>
            <person name="Ramamoorthy G.K."/>
            <person name="Gryganskyi A."/>
            <person name="Culley D."/>
            <person name="Magnuson J.K."/>
            <person name="James T.Y."/>
            <person name="O'Malley M.A."/>
            <person name="Stajich J.E."/>
            <person name="Spatafora J.W."/>
            <person name="Visel A."/>
            <person name="Grigoriev I.V."/>
        </authorList>
    </citation>
    <scope>NUCLEOTIDE SEQUENCE [LARGE SCALE GENOMIC DNA]</scope>
    <source>
        <strain evidence="11 12">12-1054</strain>
    </source>
</reference>
<dbReference type="GO" id="GO:0008270">
    <property type="term" value="F:zinc ion binding"/>
    <property type="evidence" value="ECO:0007669"/>
    <property type="project" value="UniProtKB-KW"/>
</dbReference>
<evidence type="ECO:0000256" key="3">
    <source>
        <dbReference type="ARBA" id="ARBA00022705"/>
    </source>
</evidence>
<proteinExistence type="inferred from homology"/>
<feature type="region of interest" description="Disordered" evidence="8">
    <location>
        <begin position="58"/>
        <end position="94"/>
    </location>
</feature>
<dbReference type="OMA" id="FRYEFTE"/>
<name>A0A1Y2F1X8_PROLT</name>
<dbReference type="EMBL" id="MCFI01000020">
    <property type="protein sequence ID" value="ORY77356.1"/>
    <property type="molecule type" value="Genomic_DNA"/>
</dbReference>
<comment type="subcellular location">
    <subcellularLocation>
        <location evidence="1">Nucleus</location>
    </subcellularLocation>
</comment>
<accession>A0A1Y2F1X8</accession>
<comment type="caution">
    <text evidence="11">The sequence shown here is derived from an EMBL/GenBank/DDBJ whole genome shotgun (WGS) entry which is preliminary data.</text>
</comment>
<dbReference type="Pfam" id="PF09329">
    <property type="entry name" value="zf-primase"/>
    <property type="match status" value="1"/>
</dbReference>
<feature type="region of interest" description="Disordered" evidence="8">
    <location>
        <begin position="1"/>
        <end position="28"/>
    </location>
</feature>
<dbReference type="GeneID" id="63782718"/>
<feature type="domain" description="MCM10 OB-fold" evidence="10">
    <location>
        <begin position="248"/>
        <end position="335"/>
    </location>
</feature>
<dbReference type="Pfam" id="PF22379">
    <property type="entry name" value="OB_MCM10"/>
    <property type="match status" value="1"/>
</dbReference>
<evidence type="ECO:0000313" key="11">
    <source>
        <dbReference type="EMBL" id="ORY77356.1"/>
    </source>
</evidence>
<dbReference type="GO" id="GO:0006270">
    <property type="term" value="P:DNA replication initiation"/>
    <property type="evidence" value="ECO:0007669"/>
    <property type="project" value="InterPro"/>
</dbReference>
<evidence type="ECO:0000313" key="12">
    <source>
        <dbReference type="Proteomes" id="UP000193685"/>
    </source>
</evidence>
<keyword evidence="5" id="KW-0863">Zinc-finger</keyword>
<feature type="domain" description="Zinc finger Mcm10/DnaG-type" evidence="9">
    <location>
        <begin position="339"/>
        <end position="385"/>
    </location>
</feature>
<feature type="region of interest" description="Disordered" evidence="8">
    <location>
        <begin position="559"/>
        <end position="583"/>
    </location>
</feature>
<dbReference type="GO" id="GO:0003688">
    <property type="term" value="F:DNA replication origin binding"/>
    <property type="evidence" value="ECO:0007669"/>
    <property type="project" value="TreeGrafter"/>
</dbReference>
<comment type="similarity">
    <text evidence="2">Belongs to the MCM10 family.</text>
</comment>
<gene>
    <name evidence="11" type="ORF">BCR37DRAFT_153512</name>
</gene>
<dbReference type="RefSeq" id="XP_040722977.1">
    <property type="nucleotide sequence ID" value="XM_040866119.1"/>
</dbReference>
<keyword evidence="12" id="KW-1185">Reference proteome</keyword>
<evidence type="ECO:0000256" key="4">
    <source>
        <dbReference type="ARBA" id="ARBA00022723"/>
    </source>
</evidence>
<evidence type="ECO:0000259" key="9">
    <source>
        <dbReference type="Pfam" id="PF09329"/>
    </source>
</evidence>
<keyword evidence="6" id="KW-0862">Zinc</keyword>
<dbReference type="InterPro" id="IPR015408">
    <property type="entry name" value="Znf_Mcm10/DnaG"/>
</dbReference>
<evidence type="ECO:0000256" key="1">
    <source>
        <dbReference type="ARBA" id="ARBA00004123"/>
    </source>
</evidence>
<evidence type="ECO:0000256" key="2">
    <source>
        <dbReference type="ARBA" id="ARBA00009679"/>
    </source>
</evidence>
<dbReference type="PANTHER" id="PTHR13454:SF11">
    <property type="entry name" value="PROTEIN MCM10 HOMOLOG"/>
    <property type="match status" value="1"/>
</dbReference>
<evidence type="ECO:0000256" key="8">
    <source>
        <dbReference type="SAM" id="MobiDB-lite"/>
    </source>
</evidence>
<dbReference type="AlphaFoldDB" id="A0A1Y2F1X8"/>
<keyword evidence="4" id="KW-0479">Metal-binding</keyword>
<dbReference type="GO" id="GO:0003697">
    <property type="term" value="F:single-stranded DNA binding"/>
    <property type="evidence" value="ECO:0007669"/>
    <property type="project" value="InterPro"/>
</dbReference>
<evidence type="ECO:0000256" key="5">
    <source>
        <dbReference type="ARBA" id="ARBA00022771"/>
    </source>
</evidence>
<dbReference type="OrthoDB" id="273123at2759"/>
<organism evidence="11 12">
    <name type="scientific">Protomyces lactucae-debilis</name>
    <dbReference type="NCBI Taxonomy" id="2754530"/>
    <lineage>
        <taxon>Eukaryota</taxon>
        <taxon>Fungi</taxon>
        <taxon>Dikarya</taxon>
        <taxon>Ascomycota</taxon>
        <taxon>Taphrinomycotina</taxon>
        <taxon>Taphrinomycetes</taxon>
        <taxon>Taphrinales</taxon>
        <taxon>Protomycetaceae</taxon>
        <taxon>Protomyces</taxon>
    </lineage>
</organism>
<keyword evidence="7" id="KW-0539">Nucleus</keyword>
<dbReference type="STRING" id="56484.A0A1Y2F1X8"/>
<evidence type="ECO:0000256" key="7">
    <source>
        <dbReference type="ARBA" id="ARBA00023242"/>
    </source>
</evidence>
<sequence length="583" mass="64238">MDLDAHSSDDSDTLDLKRSAARHQSRAAKAEADIAKALMTAAKADAAADLLEIKMRKRAQRSGKPLPARRPLTPPQQKPKPLEAHFSSPRVFGGRSAGGVVQVPVSPSPQRVRPPVSPVRDILGIGKGLTARHVSLKPSPQKPIKTFNERSLDRIRDSKAVSDKAVAKEASRATSFTNLVPAFSATATGKLADDVYQEPVGNFMIRDPVIAKEDADRLSDNVAHRFNIRQFFAAVGPPDYELDDDIVDFVIAGIVASKSDTRSAKNENASKYCVLTLTDLKLDVAVFLYDDAFKDFWKMPVGTVLYLLNPVIQKPRPGASADKLTFKITDAKKILEVAKAADFGLCRTVKQNGQQCTQWINTRKQAEGVCDFHLELKFEKNTKKRTEFSSGTRAFDPRQPTKKRRKEMENHAQHRVFFGDNVTAMSGGHGLDEQYDQPVKNDARLMKEAEERQRDRQAVAKLMKNIPSSAGNAYFDLEKEQGAEASDEEKPTVFSAPTIRKLGFDPTRRAYITAVQHTKPIADLAAELTKDGDDIDLTVKRNAGSSKFIVAGIEADKKAVSNNSSSTLPVQDEDSDSDLEIVR</sequence>
<dbReference type="PANTHER" id="PTHR13454">
    <property type="entry name" value="PROTEIN MCM10 HOMOLOG"/>
    <property type="match status" value="1"/>
</dbReference>
<dbReference type="InterPro" id="IPR040184">
    <property type="entry name" value="Mcm10"/>
</dbReference>
<dbReference type="InterPro" id="IPR055065">
    <property type="entry name" value="OB_MCM10"/>
</dbReference>
<feature type="compositionally biased region" description="Acidic residues" evidence="8">
    <location>
        <begin position="571"/>
        <end position="583"/>
    </location>
</feature>
<keyword evidence="3" id="KW-0235">DNA replication</keyword>
<dbReference type="InterPro" id="IPR012340">
    <property type="entry name" value="NA-bd_OB-fold"/>
</dbReference>
<evidence type="ECO:0000259" key="10">
    <source>
        <dbReference type="Pfam" id="PF22379"/>
    </source>
</evidence>
<evidence type="ECO:0000256" key="6">
    <source>
        <dbReference type="ARBA" id="ARBA00022833"/>
    </source>
</evidence>